<organism evidence="2">
    <name type="scientific">Oppiella nova</name>
    <dbReference type="NCBI Taxonomy" id="334625"/>
    <lineage>
        <taxon>Eukaryota</taxon>
        <taxon>Metazoa</taxon>
        <taxon>Ecdysozoa</taxon>
        <taxon>Arthropoda</taxon>
        <taxon>Chelicerata</taxon>
        <taxon>Arachnida</taxon>
        <taxon>Acari</taxon>
        <taxon>Acariformes</taxon>
        <taxon>Sarcoptiformes</taxon>
        <taxon>Oribatida</taxon>
        <taxon>Brachypylina</taxon>
        <taxon>Oppioidea</taxon>
        <taxon>Oppiidae</taxon>
        <taxon>Oppiella</taxon>
    </lineage>
</organism>
<dbReference type="EMBL" id="OC916963">
    <property type="protein sequence ID" value="CAD7645741.1"/>
    <property type="molecule type" value="Genomic_DNA"/>
</dbReference>
<gene>
    <name evidence="2" type="ORF">ONB1V03_LOCUS5364</name>
</gene>
<feature type="compositionally biased region" description="Low complexity" evidence="1">
    <location>
        <begin position="117"/>
        <end position="129"/>
    </location>
</feature>
<evidence type="ECO:0000313" key="2">
    <source>
        <dbReference type="EMBL" id="CAD7645741.1"/>
    </source>
</evidence>
<sequence length="155" mass="16411">MAAVTSTTACAPITSHNTGGSLPELTHDIIIQNYCEPNAKKDVLHNSGSVDKSHSAVGGLADKIHGLTERLHSLSYHRSESECASRGRAGSASIHPLVTVTQNCMDQKSSDSSPNHSQVSRNSSKKSNSSLLVHANHHLLSGTTSSASHILFSFK</sequence>
<dbReference type="Proteomes" id="UP000728032">
    <property type="component" value="Unassembled WGS sequence"/>
</dbReference>
<protein>
    <submittedName>
        <fullName evidence="2">Uncharacterized protein</fullName>
    </submittedName>
</protein>
<proteinExistence type="predicted"/>
<evidence type="ECO:0000256" key="1">
    <source>
        <dbReference type="SAM" id="MobiDB-lite"/>
    </source>
</evidence>
<accession>A0A7R9LR91</accession>
<dbReference type="AlphaFoldDB" id="A0A7R9LR91"/>
<dbReference type="EMBL" id="CAJPVJ010002138">
    <property type="protein sequence ID" value="CAG2165826.1"/>
    <property type="molecule type" value="Genomic_DNA"/>
</dbReference>
<evidence type="ECO:0000313" key="3">
    <source>
        <dbReference type="Proteomes" id="UP000728032"/>
    </source>
</evidence>
<feature type="region of interest" description="Disordered" evidence="1">
    <location>
        <begin position="105"/>
        <end position="129"/>
    </location>
</feature>
<reference evidence="2" key="1">
    <citation type="submission" date="2020-11" db="EMBL/GenBank/DDBJ databases">
        <authorList>
            <person name="Tran Van P."/>
        </authorList>
    </citation>
    <scope>NUCLEOTIDE SEQUENCE</scope>
</reference>
<name>A0A7R9LR91_9ACAR</name>
<dbReference type="OrthoDB" id="242257at2759"/>
<keyword evidence="3" id="KW-1185">Reference proteome</keyword>
<feature type="compositionally biased region" description="Polar residues" evidence="1">
    <location>
        <begin position="105"/>
        <end position="116"/>
    </location>
</feature>